<dbReference type="Gene3D" id="3.40.366.10">
    <property type="entry name" value="Malonyl-Coenzyme A Acyl Carrier Protein, domain 2"/>
    <property type="match status" value="1"/>
</dbReference>
<dbReference type="Pfam" id="PF00698">
    <property type="entry name" value="Acyl_transf_1"/>
    <property type="match status" value="1"/>
</dbReference>
<dbReference type="InterPro" id="IPR016035">
    <property type="entry name" value="Acyl_Trfase/lysoPLipase"/>
</dbReference>
<proteinExistence type="predicted"/>
<dbReference type="PANTHER" id="PTHR45681">
    <property type="entry name" value="POLYKETIDE SYNTHASE 44-RELATED"/>
    <property type="match status" value="1"/>
</dbReference>
<evidence type="ECO:0000256" key="1">
    <source>
        <dbReference type="ARBA" id="ARBA00022679"/>
    </source>
</evidence>
<gene>
    <name evidence="3" type="ORF">ABH309_15430</name>
</gene>
<protein>
    <submittedName>
        <fullName evidence="3">Acyltransferase domain-containing protein</fullName>
    </submittedName>
</protein>
<sequence length="329" mass="36567">MKNKPIVFLFSGQGSQYYTMGMDLYASNILFRRHMDSLDKIARDVIGHSPLQLIDVENKQLYEPFTDVPSSSVAIYLIERALTRCLIDYEIEASIHVASSMGIYAAATAAGCMDEAEALNIVFEQGKIFRDTCEPGKMIAVLADPALFQHIPGLQDISDLAGINFDNAFVISATSSNLPALNQLLKSFNLTYQEIQAERPFHSRWILPAKQKLDLLSSQLSDKQPRIPLICCSSQNPIESFNSSSIWNAVRQPIMFRDTILQLEKTGPHCYIDVGPSATMATLLKYALPANSASESHVILSPLKQSSTKLHQLLRAANKAHHANQYHNI</sequence>
<dbReference type="RefSeq" id="WP_231178795.1">
    <property type="nucleotide sequence ID" value="NZ_JAJNRU010000015.1"/>
</dbReference>
<dbReference type="InterPro" id="IPR014043">
    <property type="entry name" value="Acyl_transferase_dom"/>
</dbReference>
<feature type="domain" description="Malonyl-CoA:ACP transacylase (MAT)" evidence="2">
    <location>
        <begin position="9"/>
        <end position="307"/>
    </location>
</feature>
<keyword evidence="1" id="KW-0808">Transferase</keyword>
<dbReference type="SMART" id="SM00827">
    <property type="entry name" value="PKS_AT"/>
    <property type="match status" value="1"/>
</dbReference>
<accession>A0ABV0H794</accession>
<dbReference type="GeneID" id="97477106"/>
<dbReference type="InterPro" id="IPR001227">
    <property type="entry name" value="Ac_transferase_dom_sf"/>
</dbReference>
<reference evidence="3 4" key="1">
    <citation type="submission" date="2024-05" db="EMBL/GenBank/DDBJ databases">
        <authorList>
            <person name="De Oliveira J.P."/>
            <person name="Noriler S.A."/>
            <person name="De Oliveira A.G."/>
            <person name="Sipoli D.S."/>
        </authorList>
    </citation>
    <scope>NUCLEOTIDE SEQUENCE [LARGE SCALE GENOMIC DNA]</scope>
    <source>
        <strain evidence="3 4">LABIM186</strain>
    </source>
</reference>
<dbReference type="Proteomes" id="UP001438292">
    <property type="component" value="Unassembled WGS sequence"/>
</dbReference>
<dbReference type="EMBL" id="JBDQQU010000013">
    <property type="protein sequence ID" value="MEO3955847.1"/>
    <property type="molecule type" value="Genomic_DNA"/>
</dbReference>
<name>A0ABV0H794_9NEIS</name>
<organism evidence="3 4">
    <name type="scientific">Chromobacterium piscinae</name>
    <dbReference type="NCBI Taxonomy" id="686831"/>
    <lineage>
        <taxon>Bacteria</taxon>
        <taxon>Pseudomonadati</taxon>
        <taxon>Pseudomonadota</taxon>
        <taxon>Betaproteobacteria</taxon>
        <taxon>Neisseriales</taxon>
        <taxon>Chromobacteriaceae</taxon>
        <taxon>Chromobacterium</taxon>
    </lineage>
</organism>
<dbReference type="PANTHER" id="PTHR45681:SF6">
    <property type="entry name" value="POLYKETIDE SYNTHASE 37"/>
    <property type="match status" value="1"/>
</dbReference>
<dbReference type="InterPro" id="IPR050444">
    <property type="entry name" value="Polyketide_Synthase"/>
</dbReference>
<evidence type="ECO:0000313" key="4">
    <source>
        <dbReference type="Proteomes" id="UP001438292"/>
    </source>
</evidence>
<dbReference type="SUPFAM" id="SSF52151">
    <property type="entry name" value="FabD/lysophospholipase-like"/>
    <property type="match status" value="1"/>
</dbReference>
<evidence type="ECO:0000259" key="2">
    <source>
        <dbReference type="SMART" id="SM00827"/>
    </source>
</evidence>
<dbReference type="GO" id="GO:0016746">
    <property type="term" value="F:acyltransferase activity"/>
    <property type="evidence" value="ECO:0007669"/>
    <property type="project" value="UniProtKB-KW"/>
</dbReference>
<keyword evidence="4" id="KW-1185">Reference proteome</keyword>
<comment type="caution">
    <text evidence="3">The sequence shown here is derived from an EMBL/GenBank/DDBJ whole genome shotgun (WGS) entry which is preliminary data.</text>
</comment>
<keyword evidence="3" id="KW-0012">Acyltransferase</keyword>
<evidence type="ECO:0000313" key="3">
    <source>
        <dbReference type="EMBL" id="MEO3955847.1"/>
    </source>
</evidence>